<evidence type="ECO:0000256" key="2">
    <source>
        <dbReference type="ARBA" id="ARBA00022475"/>
    </source>
</evidence>
<accession>A0AAU9E189</accession>
<reference evidence="7 8" key="1">
    <citation type="submission" date="2023-08" db="EMBL/GenBank/DDBJ databases">
        <title>Helicovermis profunda gen. nov., sp. nov., a novel mesophilic, fermentative bacterium within the Bacillota from a deep-sea hydrothermal vent chimney.</title>
        <authorList>
            <person name="Miyazaki U."/>
            <person name="Mizutani D."/>
            <person name="Hashimoto Y."/>
            <person name="Tame A."/>
            <person name="Sawayama S."/>
            <person name="Miyazaki J."/>
            <person name="Takai K."/>
            <person name="Nakagawa S."/>
        </authorList>
    </citation>
    <scope>NUCLEOTIDE SEQUENCE [LARGE SCALE GENOMIC DNA]</scope>
    <source>
        <strain evidence="7 8">S502</strain>
    </source>
</reference>
<feature type="transmembrane region" description="Helical" evidence="6">
    <location>
        <begin position="37"/>
        <end position="60"/>
    </location>
</feature>
<keyword evidence="4 6" id="KW-1133">Transmembrane helix</keyword>
<sequence>MLNLYAFITYVFIVTFTPGPNNIMTMAHSSKYGLKKTLRFIFGVITGFFAIILFSSYFNLLLFDYIPKVKKYMSIIASIYMLYLAYKIIKSKPSSSENSSTELSYKSGIVLQFINAKFIMYAVTVTSTFIVPFYNENYQLVLFTILLTFIAFLSLISWGLLGSFFNKFLNKYYKPFNIFLAALLIYTAISISDLFL</sequence>
<dbReference type="KEGG" id="hprf:HLPR_05400"/>
<gene>
    <name evidence="7" type="ORF">HLPR_05400</name>
</gene>
<evidence type="ECO:0000256" key="5">
    <source>
        <dbReference type="ARBA" id="ARBA00023136"/>
    </source>
</evidence>
<feature type="transmembrane region" description="Helical" evidence="6">
    <location>
        <begin position="72"/>
        <end position="89"/>
    </location>
</feature>
<feature type="transmembrane region" description="Helical" evidence="6">
    <location>
        <begin position="6"/>
        <end position="25"/>
    </location>
</feature>
<evidence type="ECO:0000313" key="8">
    <source>
        <dbReference type="Proteomes" id="UP001321786"/>
    </source>
</evidence>
<evidence type="ECO:0000256" key="6">
    <source>
        <dbReference type="SAM" id="Phobius"/>
    </source>
</evidence>
<dbReference type="PANTHER" id="PTHR30086">
    <property type="entry name" value="ARGININE EXPORTER PROTEIN ARGO"/>
    <property type="match status" value="1"/>
</dbReference>
<dbReference type="Pfam" id="PF01810">
    <property type="entry name" value="LysE"/>
    <property type="match status" value="1"/>
</dbReference>
<protein>
    <submittedName>
        <fullName evidence="7">LysE family transporter</fullName>
    </submittedName>
</protein>
<feature type="transmembrane region" description="Helical" evidence="6">
    <location>
        <begin position="176"/>
        <end position="195"/>
    </location>
</feature>
<keyword evidence="3 6" id="KW-0812">Transmembrane</keyword>
<dbReference type="GO" id="GO:0005886">
    <property type="term" value="C:plasma membrane"/>
    <property type="evidence" value="ECO:0007669"/>
    <property type="project" value="UniProtKB-SubCell"/>
</dbReference>
<dbReference type="GO" id="GO:0033228">
    <property type="term" value="P:cysteine export across plasma membrane"/>
    <property type="evidence" value="ECO:0007669"/>
    <property type="project" value="TreeGrafter"/>
</dbReference>
<organism evidence="7 8">
    <name type="scientific">Helicovermis profundi</name>
    <dbReference type="NCBI Taxonomy" id="3065157"/>
    <lineage>
        <taxon>Bacteria</taxon>
        <taxon>Bacillati</taxon>
        <taxon>Bacillota</taxon>
        <taxon>Clostridia</taxon>
        <taxon>Helicovermis</taxon>
    </lineage>
</organism>
<dbReference type="Proteomes" id="UP001321786">
    <property type="component" value="Chromosome"/>
</dbReference>
<dbReference type="RefSeq" id="WP_338536540.1">
    <property type="nucleotide sequence ID" value="NZ_AP028654.1"/>
</dbReference>
<dbReference type="InterPro" id="IPR001123">
    <property type="entry name" value="LeuE-type"/>
</dbReference>
<evidence type="ECO:0000256" key="1">
    <source>
        <dbReference type="ARBA" id="ARBA00004651"/>
    </source>
</evidence>
<keyword evidence="2" id="KW-1003">Cell membrane</keyword>
<dbReference type="EMBL" id="AP028654">
    <property type="protein sequence ID" value="BEP28209.1"/>
    <property type="molecule type" value="Genomic_DNA"/>
</dbReference>
<evidence type="ECO:0000313" key="7">
    <source>
        <dbReference type="EMBL" id="BEP28209.1"/>
    </source>
</evidence>
<comment type="subcellular location">
    <subcellularLocation>
        <location evidence="1">Cell membrane</location>
        <topology evidence="1">Multi-pass membrane protein</topology>
    </subcellularLocation>
</comment>
<dbReference type="PANTHER" id="PTHR30086:SF20">
    <property type="entry name" value="ARGININE EXPORTER PROTEIN ARGO-RELATED"/>
    <property type="match status" value="1"/>
</dbReference>
<feature type="transmembrane region" description="Helical" evidence="6">
    <location>
        <begin position="109"/>
        <end position="134"/>
    </location>
</feature>
<evidence type="ECO:0000256" key="3">
    <source>
        <dbReference type="ARBA" id="ARBA00022692"/>
    </source>
</evidence>
<keyword evidence="8" id="KW-1185">Reference proteome</keyword>
<name>A0AAU9E189_9FIRM</name>
<keyword evidence="5 6" id="KW-0472">Membrane</keyword>
<proteinExistence type="predicted"/>
<dbReference type="AlphaFoldDB" id="A0AAU9E189"/>
<evidence type="ECO:0000256" key="4">
    <source>
        <dbReference type="ARBA" id="ARBA00022989"/>
    </source>
</evidence>
<feature type="transmembrane region" description="Helical" evidence="6">
    <location>
        <begin position="140"/>
        <end position="164"/>
    </location>
</feature>
<dbReference type="GO" id="GO:0015171">
    <property type="term" value="F:amino acid transmembrane transporter activity"/>
    <property type="evidence" value="ECO:0007669"/>
    <property type="project" value="TreeGrafter"/>
</dbReference>